<sequence>MKARIADLRADKSLQAAVALSLMLLAAFSYCLYQFYQVKKNTQRLEALNGQMINVARLQSRLPPDAAPPVLLQERLRQSAQENQIPVTAWEESEEGVRMTLVSIPFARLTIWLAELQREQGIRVVQLAVERSEQDQGVVKVSQLLVAAQQAIL</sequence>
<dbReference type="STRING" id="82996.ADP72_05815"/>
<keyword evidence="7" id="KW-0653">Protein transport</keyword>
<evidence type="ECO:0000256" key="9">
    <source>
        <dbReference type="ARBA" id="ARBA00023136"/>
    </source>
</evidence>
<dbReference type="GO" id="GO:0005886">
    <property type="term" value="C:plasma membrane"/>
    <property type="evidence" value="ECO:0007669"/>
    <property type="project" value="UniProtKB-SubCell"/>
</dbReference>
<evidence type="ECO:0000313" key="10">
    <source>
        <dbReference type="EMBL" id="QPS22133.1"/>
    </source>
</evidence>
<dbReference type="AlphaFoldDB" id="A0A2X4UEP2"/>
<dbReference type="RefSeq" id="WP_063198037.1">
    <property type="nucleotide sequence ID" value="NZ_CAMITG010000006.1"/>
</dbReference>
<dbReference type="GO" id="GO:0015627">
    <property type="term" value="C:type II protein secretion system complex"/>
    <property type="evidence" value="ECO:0007669"/>
    <property type="project" value="InterPro"/>
</dbReference>
<evidence type="ECO:0000256" key="1">
    <source>
        <dbReference type="ARBA" id="ARBA00004377"/>
    </source>
</evidence>
<dbReference type="GO" id="GO:0015628">
    <property type="term" value="P:protein secretion by the type II secretion system"/>
    <property type="evidence" value="ECO:0007669"/>
    <property type="project" value="InterPro"/>
</dbReference>
<evidence type="ECO:0000313" key="13">
    <source>
        <dbReference type="Proteomes" id="UP000594967"/>
    </source>
</evidence>
<keyword evidence="5" id="KW-0997">Cell inner membrane</keyword>
<name>A0A2X4UEP2_SERPL</name>
<evidence type="ECO:0000256" key="3">
    <source>
        <dbReference type="ARBA" id="ARBA00022448"/>
    </source>
</evidence>
<comment type="similarity">
    <text evidence="2">Belongs to the GSP M family.</text>
</comment>
<evidence type="ECO:0000313" key="12">
    <source>
        <dbReference type="Proteomes" id="UP000248897"/>
    </source>
</evidence>
<evidence type="ECO:0000256" key="5">
    <source>
        <dbReference type="ARBA" id="ARBA00022519"/>
    </source>
</evidence>
<dbReference type="Gene3D" id="3.30.1360.100">
    <property type="entry name" value="General secretion pathway protein M, EpsM"/>
    <property type="match status" value="1"/>
</dbReference>
<comment type="subcellular location">
    <subcellularLocation>
        <location evidence="1">Cell inner membrane</location>
        <topology evidence="1">Single-pass membrane protein</topology>
    </subcellularLocation>
</comment>
<evidence type="ECO:0000256" key="4">
    <source>
        <dbReference type="ARBA" id="ARBA00022475"/>
    </source>
</evidence>
<organism evidence="11 12">
    <name type="scientific">Serratia plymuthica</name>
    <dbReference type="NCBI Taxonomy" id="82996"/>
    <lineage>
        <taxon>Bacteria</taxon>
        <taxon>Pseudomonadati</taxon>
        <taxon>Pseudomonadota</taxon>
        <taxon>Gammaproteobacteria</taxon>
        <taxon>Enterobacterales</taxon>
        <taxon>Yersiniaceae</taxon>
        <taxon>Serratia</taxon>
    </lineage>
</organism>
<gene>
    <name evidence="10" type="ORF">I6G64_06995</name>
    <name evidence="11" type="ORF">NCTC12961_01329</name>
</gene>
<reference evidence="11 12" key="1">
    <citation type="submission" date="2018-06" db="EMBL/GenBank/DDBJ databases">
        <authorList>
            <consortium name="Pathogen Informatics"/>
            <person name="Doyle S."/>
        </authorList>
    </citation>
    <scope>NUCLEOTIDE SEQUENCE [LARGE SCALE GENOMIC DNA]</scope>
    <source>
        <strain evidence="11 12">NCTC12961</strain>
    </source>
</reference>
<protein>
    <submittedName>
        <fullName evidence="11">General secretion pathway, M protein</fullName>
    </submittedName>
    <submittedName>
        <fullName evidence="10">Type II secretion system protein M</fullName>
    </submittedName>
</protein>
<keyword evidence="9" id="KW-0472">Membrane</keyword>
<dbReference type="Proteomes" id="UP000248897">
    <property type="component" value="Chromosome 1"/>
</dbReference>
<reference evidence="10 13" key="2">
    <citation type="submission" date="2020-12" db="EMBL/GenBank/DDBJ databases">
        <title>FDA dAtabase for Regulatory Grade micrObial Sequences (FDA-ARGOS): Supporting development and validation of Infectious Disease Dx tests.</title>
        <authorList>
            <person name="Sproer C."/>
            <person name="Gronow S."/>
            <person name="Severitt S."/>
            <person name="Schroder I."/>
            <person name="Tallon L."/>
            <person name="Sadzewicz L."/>
            <person name="Zhao X."/>
            <person name="Boylan J."/>
            <person name="Ott S."/>
            <person name="Bowen H."/>
            <person name="Vavikolanu K."/>
            <person name="Mehta A."/>
            <person name="Aluvathingal J."/>
            <person name="Nadendla S."/>
            <person name="Lowell S."/>
            <person name="Myers T."/>
            <person name="Yan Y."/>
            <person name="Sichtig H."/>
        </authorList>
    </citation>
    <scope>NUCLEOTIDE SEQUENCE [LARGE SCALE GENOMIC DNA]</scope>
    <source>
        <strain evidence="10 13">FDAARGOS_907</strain>
    </source>
</reference>
<dbReference type="InterPro" id="IPR007690">
    <property type="entry name" value="T2SS_GspM"/>
</dbReference>
<evidence type="ECO:0000256" key="7">
    <source>
        <dbReference type="ARBA" id="ARBA00022927"/>
    </source>
</evidence>
<keyword evidence="6" id="KW-0812">Transmembrane</keyword>
<dbReference type="EMBL" id="LS483469">
    <property type="protein sequence ID" value="SQI32992.1"/>
    <property type="molecule type" value="Genomic_DNA"/>
</dbReference>
<accession>A0A2X4UEP2</accession>
<dbReference type="Proteomes" id="UP000594967">
    <property type="component" value="Chromosome"/>
</dbReference>
<keyword evidence="3" id="KW-0813">Transport</keyword>
<dbReference type="EMBL" id="CP065673">
    <property type="protein sequence ID" value="QPS22133.1"/>
    <property type="molecule type" value="Genomic_DNA"/>
</dbReference>
<evidence type="ECO:0000256" key="6">
    <source>
        <dbReference type="ARBA" id="ARBA00022692"/>
    </source>
</evidence>
<keyword evidence="4" id="KW-1003">Cell membrane</keyword>
<dbReference type="SUPFAM" id="SSF103054">
    <property type="entry name" value="General secretion pathway protein M, EpsM"/>
    <property type="match status" value="1"/>
</dbReference>
<keyword evidence="13" id="KW-1185">Reference proteome</keyword>
<keyword evidence="8" id="KW-1133">Transmembrane helix</keyword>
<evidence type="ECO:0000313" key="11">
    <source>
        <dbReference type="EMBL" id="SQI32992.1"/>
    </source>
</evidence>
<evidence type="ECO:0000256" key="8">
    <source>
        <dbReference type="ARBA" id="ARBA00022989"/>
    </source>
</evidence>
<dbReference type="InterPro" id="IPR023229">
    <property type="entry name" value="T2SS_M_periplasmic_sf"/>
</dbReference>
<proteinExistence type="inferred from homology"/>
<dbReference type="Pfam" id="PF04612">
    <property type="entry name" value="T2SSM"/>
    <property type="match status" value="1"/>
</dbReference>
<evidence type="ECO:0000256" key="2">
    <source>
        <dbReference type="ARBA" id="ARBA00010637"/>
    </source>
</evidence>